<organism evidence="2">
    <name type="scientific">invertebrate metagenome</name>
    <dbReference type="NCBI Taxonomy" id="1711999"/>
    <lineage>
        <taxon>unclassified sequences</taxon>
        <taxon>metagenomes</taxon>
        <taxon>organismal metagenomes</taxon>
    </lineage>
</organism>
<proteinExistence type="predicted"/>
<evidence type="ECO:0000313" key="2">
    <source>
        <dbReference type="EMBL" id="PJE78515.1"/>
    </source>
</evidence>
<feature type="transmembrane region" description="Helical" evidence="1">
    <location>
        <begin position="7"/>
        <end position="25"/>
    </location>
</feature>
<keyword evidence="1" id="KW-0472">Membrane</keyword>
<keyword evidence="1" id="KW-1133">Transmembrane helix</keyword>
<reference evidence="2" key="1">
    <citation type="journal article" date="2017" name="Appl. Environ. Microbiol.">
        <title>Molecular characterization of an Endozoicomonas-like organism causing infection in king scallop Pecten maximus L.</title>
        <authorList>
            <person name="Cano I."/>
            <person name="van Aerle R."/>
            <person name="Ross S."/>
            <person name="Verner-Jeffreys D.W."/>
            <person name="Paley R.K."/>
            <person name="Rimmer G."/>
            <person name="Ryder D."/>
            <person name="Hooper P."/>
            <person name="Stone D."/>
            <person name="Feist S.W."/>
        </authorList>
    </citation>
    <scope>NUCLEOTIDE SEQUENCE</scope>
</reference>
<name>A0A2H9T5L6_9ZZZZ</name>
<gene>
    <name evidence="2" type="ORF">CI610_02540</name>
</gene>
<sequence length="389" mass="44054">MYLIHRKFSLQILFIYIVFFITLMIKSDINHASPTKKQIPSLSEVKLPDYLDAGYSDIPEYTELQLSNLTANEQKKVQEFNMKGKHDKTIALVKIKQNFNTPYTLSVKNFLGSMEVFSGNKCVVNPCLKRSWHDKNKSRCTMSLCTKEKEITLILYKKGRHSKITDQDIKIERPVEKDEDHEATAFETKISIPRTIGRGLKTTAKTILASYAFLSQIPGYSFQQIQFGSPDDFKEVMTCDGFPEYVDKRKAVETNPGFYQVGGEAFCQVISEIYKMSCCDDRIQSGVEGYSKDFDGNHVIQMDALSCSSFKKEFRVCNAALADIPMVITLSPLELIGIITGSYAFGIICVIGSTVVSYYIYKKCKDSRRPVIPQTEEAYTLATKGEPML</sequence>
<dbReference type="EMBL" id="NSIT01000166">
    <property type="protein sequence ID" value="PJE78515.1"/>
    <property type="molecule type" value="Genomic_DNA"/>
</dbReference>
<evidence type="ECO:0000256" key="1">
    <source>
        <dbReference type="SAM" id="Phobius"/>
    </source>
</evidence>
<comment type="caution">
    <text evidence="2">The sequence shown here is derived from an EMBL/GenBank/DDBJ whole genome shotgun (WGS) entry which is preliminary data.</text>
</comment>
<feature type="transmembrane region" description="Helical" evidence="1">
    <location>
        <begin position="335"/>
        <end position="361"/>
    </location>
</feature>
<protein>
    <submittedName>
        <fullName evidence="2">Uncharacterized protein</fullName>
    </submittedName>
</protein>
<keyword evidence="1" id="KW-0812">Transmembrane</keyword>
<dbReference type="AlphaFoldDB" id="A0A2H9T5L6"/>
<accession>A0A2H9T5L6</accession>